<keyword evidence="2" id="KW-0238">DNA-binding</keyword>
<dbReference type="InterPro" id="IPR050560">
    <property type="entry name" value="MYB_TF"/>
</dbReference>
<dbReference type="AlphaFoldDB" id="A0AAW1SJJ8"/>
<dbReference type="GO" id="GO:0000981">
    <property type="term" value="F:DNA-binding transcription factor activity, RNA polymerase II-specific"/>
    <property type="evidence" value="ECO:0007669"/>
    <property type="project" value="TreeGrafter"/>
</dbReference>
<dbReference type="SUPFAM" id="SSF46689">
    <property type="entry name" value="Homeodomain-like"/>
    <property type="match status" value="1"/>
</dbReference>
<evidence type="ECO:0000259" key="3">
    <source>
        <dbReference type="PROSITE" id="PS50090"/>
    </source>
</evidence>
<dbReference type="InterPro" id="IPR017930">
    <property type="entry name" value="Myb_dom"/>
</dbReference>
<dbReference type="GO" id="GO:0005634">
    <property type="term" value="C:nucleus"/>
    <property type="evidence" value="ECO:0007669"/>
    <property type="project" value="TreeGrafter"/>
</dbReference>
<dbReference type="Gene3D" id="1.10.10.60">
    <property type="entry name" value="Homeodomain-like"/>
    <property type="match status" value="2"/>
</dbReference>
<dbReference type="GO" id="GO:0000978">
    <property type="term" value="F:RNA polymerase II cis-regulatory region sequence-specific DNA binding"/>
    <property type="evidence" value="ECO:0007669"/>
    <property type="project" value="TreeGrafter"/>
</dbReference>
<accession>A0AAW1SJJ8</accession>
<evidence type="ECO:0000259" key="4">
    <source>
        <dbReference type="PROSITE" id="PS51294"/>
    </source>
</evidence>
<dbReference type="CDD" id="cd00167">
    <property type="entry name" value="SANT"/>
    <property type="match status" value="2"/>
</dbReference>
<feature type="domain" description="Myb-like" evidence="3">
    <location>
        <begin position="65"/>
        <end position="115"/>
    </location>
</feature>
<dbReference type="Proteomes" id="UP001485043">
    <property type="component" value="Unassembled WGS sequence"/>
</dbReference>
<dbReference type="PANTHER" id="PTHR45614:SF25">
    <property type="entry name" value="MYB PROTEIN"/>
    <property type="match status" value="1"/>
</dbReference>
<name>A0AAW1SJJ8_9CHLO</name>
<sequence>MKLSMDILAQLGPASKGPWRSEEDELLRNIVESQGFNIRNWSDVAKHVSGRTGKSCRLRWFNQLNPALNRKPYSRQEDLTVILAYQQMGSRWCDIAKLLPGRTDNSVKNRWNSSLKRKLKDQLEGCTPSVQLTAPHECPAPDKRACVRPADVLKDQPLQPCLPRAYDCANSTLETQAASARLARQQISVSDSTQDYSLPTQPALACLPSRVDKRLVLQSCLSPDGRRLRSYLQDTLDQLLEDYLHDEDYLGDALRALEQEG</sequence>
<dbReference type="PROSITE" id="PS51294">
    <property type="entry name" value="HTH_MYB"/>
    <property type="match status" value="2"/>
</dbReference>
<protein>
    <submittedName>
        <fullName evidence="5">Uncharacterized protein</fullName>
    </submittedName>
</protein>
<keyword evidence="1" id="KW-0677">Repeat</keyword>
<feature type="domain" description="Myb-like" evidence="3">
    <location>
        <begin position="16"/>
        <end position="64"/>
    </location>
</feature>
<dbReference type="InterPro" id="IPR009057">
    <property type="entry name" value="Homeodomain-like_sf"/>
</dbReference>
<evidence type="ECO:0000313" key="5">
    <source>
        <dbReference type="EMBL" id="KAK9845699.1"/>
    </source>
</evidence>
<dbReference type="EMBL" id="JALJOV010001584">
    <property type="protein sequence ID" value="KAK9845699.1"/>
    <property type="molecule type" value="Genomic_DNA"/>
</dbReference>
<evidence type="ECO:0000256" key="1">
    <source>
        <dbReference type="ARBA" id="ARBA00022737"/>
    </source>
</evidence>
<comment type="caution">
    <text evidence="5">The sequence shown here is derived from an EMBL/GenBank/DDBJ whole genome shotgun (WGS) entry which is preliminary data.</text>
</comment>
<dbReference type="PROSITE" id="PS50090">
    <property type="entry name" value="MYB_LIKE"/>
    <property type="match status" value="2"/>
</dbReference>
<organism evidence="5 6">
    <name type="scientific">Apatococcus fuscideae</name>
    <dbReference type="NCBI Taxonomy" id="2026836"/>
    <lineage>
        <taxon>Eukaryota</taxon>
        <taxon>Viridiplantae</taxon>
        <taxon>Chlorophyta</taxon>
        <taxon>core chlorophytes</taxon>
        <taxon>Trebouxiophyceae</taxon>
        <taxon>Chlorellales</taxon>
        <taxon>Chlorellaceae</taxon>
        <taxon>Apatococcus</taxon>
    </lineage>
</organism>
<dbReference type="Pfam" id="PF13921">
    <property type="entry name" value="Myb_DNA-bind_6"/>
    <property type="match status" value="1"/>
</dbReference>
<dbReference type="InterPro" id="IPR001005">
    <property type="entry name" value="SANT/Myb"/>
</dbReference>
<keyword evidence="6" id="KW-1185">Reference proteome</keyword>
<evidence type="ECO:0000313" key="6">
    <source>
        <dbReference type="Proteomes" id="UP001485043"/>
    </source>
</evidence>
<proteinExistence type="predicted"/>
<dbReference type="FunFam" id="1.10.10.60:FF:000010">
    <property type="entry name" value="Transcriptional activator Myb isoform A"/>
    <property type="match status" value="1"/>
</dbReference>
<feature type="domain" description="HTH myb-type" evidence="4">
    <location>
        <begin position="16"/>
        <end position="68"/>
    </location>
</feature>
<dbReference type="PANTHER" id="PTHR45614">
    <property type="entry name" value="MYB PROTEIN-RELATED"/>
    <property type="match status" value="1"/>
</dbReference>
<feature type="domain" description="HTH myb-type" evidence="4">
    <location>
        <begin position="74"/>
        <end position="119"/>
    </location>
</feature>
<dbReference type="SMART" id="SM00717">
    <property type="entry name" value="SANT"/>
    <property type="match status" value="2"/>
</dbReference>
<evidence type="ECO:0000256" key="2">
    <source>
        <dbReference type="ARBA" id="ARBA00023125"/>
    </source>
</evidence>
<gene>
    <name evidence="5" type="ORF">WJX84_004418</name>
</gene>
<reference evidence="5 6" key="1">
    <citation type="journal article" date="2024" name="Nat. Commun.">
        <title>Phylogenomics reveals the evolutionary origins of lichenization in chlorophyte algae.</title>
        <authorList>
            <person name="Puginier C."/>
            <person name="Libourel C."/>
            <person name="Otte J."/>
            <person name="Skaloud P."/>
            <person name="Haon M."/>
            <person name="Grisel S."/>
            <person name="Petersen M."/>
            <person name="Berrin J.G."/>
            <person name="Delaux P.M."/>
            <person name="Dal Grande F."/>
            <person name="Keller J."/>
        </authorList>
    </citation>
    <scope>NUCLEOTIDE SEQUENCE [LARGE SCALE GENOMIC DNA]</scope>
    <source>
        <strain evidence="5 6">SAG 2523</strain>
    </source>
</reference>